<dbReference type="SMART" id="SM00490">
    <property type="entry name" value="HELICc"/>
    <property type="match status" value="1"/>
</dbReference>
<dbReference type="InterPro" id="IPR027417">
    <property type="entry name" value="P-loop_NTPase"/>
</dbReference>
<dbReference type="GO" id="GO:0003677">
    <property type="term" value="F:DNA binding"/>
    <property type="evidence" value="ECO:0007669"/>
    <property type="project" value="TreeGrafter"/>
</dbReference>
<dbReference type="PROSITE" id="PS51194">
    <property type="entry name" value="HELICASE_CTER"/>
    <property type="match status" value="1"/>
</dbReference>
<reference evidence="5" key="2">
    <citation type="submission" date="2020-09" db="EMBL/GenBank/DDBJ databases">
        <authorList>
            <person name="Sun Q."/>
            <person name="Ohkuma M."/>
        </authorList>
    </citation>
    <scope>NUCLEOTIDE SEQUENCE</scope>
    <source>
        <strain evidence="5">JCM 4335</strain>
    </source>
</reference>
<dbReference type="Pfam" id="PF00271">
    <property type="entry name" value="Helicase_C"/>
    <property type="match status" value="1"/>
</dbReference>
<dbReference type="InterPro" id="IPR014001">
    <property type="entry name" value="Helicase_ATP-bd"/>
</dbReference>
<dbReference type="Proteomes" id="UP000654123">
    <property type="component" value="Unassembled WGS sequence"/>
</dbReference>
<dbReference type="GO" id="GO:0005524">
    <property type="term" value="F:ATP binding"/>
    <property type="evidence" value="ECO:0007669"/>
    <property type="project" value="UniProtKB-KW"/>
</dbReference>
<dbReference type="GO" id="GO:0016887">
    <property type="term" value="F:ATP hydrolysis activity"/>
    <property type="evidence" value="ECO:0007669"/>
    <property type="project" value="TreeGrafter"/>
</dbReference>
<dbReference type="PROSITE" id="PS51192">
    <property type="entry name" value="HELICASE_ATP_BIND_1"/>
    <property type="match status" value="1"/>
</dbReference>
<dbReference type="InterPro" id="IPR001650">
    <property type="entry name" value="Helicase_C-like"/>
</dbReference>
<dbReference type="AlphaFoldDB" id="A0A918AXR4"/>
<accession>A0A918AXR4</accession>
<evidence type="ECO:0000259" key="4">
    <source>
        <dbReference type="PROSITE" id="PS51194"/>
    </source>
</evidence>
<dbReference type="SMART" id="SM00487">
    <property type="entry name" value="DEXDc"/>
    <property type="match status" value="1"/>
</dbReference>
<dbReference type="EMBL" id="BMSV01000003">
    <property type="protein sequence ID" value="GGP99734.1"/>
    <property type="molecule type" value="Genomic_DNA"/>
</dbReference>
<keyword evidence="6" id="KW-1185">Reference proteome</keyword>
<name>A0A918AXR4_9ACTN</name>
<feature type="domain" description="Helicase ATP-binding" evidence="3">
    <location>
        <begin position="48"/>
        <end position="227"/>
    </location>
</feature>
<dbReference type="InterPro" id="IPR052511">
    <property type="entry name" value="ATP-dep_Helicase"/>
</dbReference>
<dbReference type="InterPro" id="IPR011545">
    <property type="entry name" value="DEAD/DEAH_box_helicase_dom"/>
</dbReference>
<evidence type="ECO:0000256" key="2">
    <source>
        <dbReference type="ARBA" id="ARBA00022840"/>
    </source>
</evidence>
<keyword evidence="2" id="KW-0067">ATP-binding</keyword>
<dbReference type="SUPFAM" id="SSF52540">
    <property type="entry name" value="P-loop containing nucleoside triphosphate hydrolases"/>
    <property type="match status" value="1"/>
</dbReference>
<dbReference type="Gene3D" id="3.40.50.300">
    <property type="entry name" value="P-loop containing nucleotide triphosphate hydrolases"/>
    <property type="match status" value="2"/>
</dbReference>
<dbReference type="Pfam" id="PF00270">
    <property type="entry name" value="DEAD"/>
    <property type="match status" value="1"/>
</dbReference>
<dbReference type="PANTHER" id="PTHR47962:SF5">
    <property type="entry name" value="ATP-DEPENDENT HELICASE LHR-RELATED"/>
    <property type="match status" value="1"/>
</dbReference>
<evidence type="ECO:0000313" key="6">
    <source>
        <dbReference type="Proteomes" id="UP000654123"/>
    </source>
</evidence>
<keyword evidence="1" id="KW-0547">Nucleotide-binding</keyword>
<dbReference type="RefSeq" id="WP_189531561.1">
    <property type="nucleotide sequence ID" value="NZ_BMSV01000003.1"/>
</dbReference>
<dbReference type="PANTHER" id="PTHR47962">
    <property type="entry name" value="ATP-DEPENDENT HELICASE LHR-RELATED-RELATED"/>
    <property type="match status" value="1"/>
</dbReference>
<evidence type="ECO:0000256" key="1">
    <source>
        <dbReference type="ARBA" id="ARBA00022741"/>
    </source>
</evidence>
<keyword evidence="5" id="KW-0378">Hydrolase</keyword>
<proteinExistence type="predicted"/>
<sequence length="732" mass="79530">MADADDPAGAGPAKGGADVLDRLDPVVLHHIVNTLGWPDLRPLQREAIAPLMDGQDAVLLAPTAGGKTEAACFPLLSAMAEQKWTGTSVLYLCPLKALLNNLVGRVDAYAQWLGRRAVLWHGDTKESQRQRVRTEAPDVLLTTPESLEAMLIGVKTDHARLLGTVRAVVVDEVHAFAGDDRGWHLLAVLERLERITGRSIQRIGLSATVGNPEQLLRWLQGAGAGSRPGRVIAPGVHLPASGDAGKTATDSSRRPAGEVELDYVGSLDNAAKLIAALHRGEKRLVFCDSRAQVEQLGAALRAREVTVFLSHASLSVDERTRSEQAFAEARDCVIVSTSTLELGIDVGDLDRVIQIDSPASVASFLQRIGRTGRRPGTVRNCLFLTTRKGTLLQAAGLLLLWSRGWVEPVLPPPEPRHLVAQQLLAVTLQQHKLGDRMWDRQWNGLAPFDRSAAPILRHLTEEGFLDSDGGLLFVGPEAERRFGRRHFIELTASFTAPPQFTVLSGRTEIGRTDPTVLTEERPGPRRLLLGGRSWQVTYIDWTRKRVFVEPVDGGGIAKWMNGGVAGLSYSLTRAMREVLLGTDPPVALTRRAEACLTEQRETDAPDTVHPGGTLITRVGSDVRWWTWAGYRANATLAATLPSAADPLQRPTDCWLRLREDLTPADWRAAREGVGESLVLPDVDRRAVRGLKFSAALPERLAVATVAARLADFPGARSVLSEPVRLVDASGSV</sequence>
<feature type="domain" description="Helicase C-terminal" evidence="4">
    <location>
        <begin position="269"/>
        <end position="418"/>
    </location>
</feature>
<evidence type="ECO:0000259" key="3">
    <source>
        <dbReference type="PROSITE" id="PS51192"/>
    </source>
</evidence>
<dbReference type="GO" id="GO:0004386">
    <property type="term" value="F:helicase activity"/>
    <property type="evidence" value="ECO:0007669"/>
    <property type="project" value="UniProtKB-KW"/>
</dbReference>
<comment type="caution">
    <text evidence="5">The sequence shown here is derived from an EMBL/GenBank/DDBJ whole genome shotgun (WGS) entry which is preliminary data.</text>
</comment>
<evidence type="ECO:0000313" key="5">
    <source>
        <dbReference type="EMBL" id="GGP99734.1"/>
    </source>
</evidence>
<organism evidence="5 6">
    <name type="scientific">Streptomyces roseolilacinus</name>
    <dbReference type="NCBI Taxonomy" id="66904"/>
    <lineage>
        <taxon>Bacteria</taxon>
        <taxon>Bacillati</taxon>
        <taxon>Actinomycetota</taxon>
        <taxon>Actinomycetes</taxon>
        <taxon>Kitasatosporales</taxon>
        <taxon>Streptomycetaceae</taxon>
        <taxon>Streptomyces</taxon>
    </lineage>
</organism>
<keyword evidence="5" id="KW-0347">Helicase</keyword>
<reference evidence="5" key="1">
    <citation type="journal article" date="2014" name="Int. J. Syst. Evol. Microbiol.">
        <title>Complete genome sequence of Corynebacterium casei LMG S-19264T (=DSM 44701T), isolated from a smear-ripened cheese.</title>
        <authorList>
            <consortium name="US DOE Joint Genome Institute (JGI-PGF)"/>
            <person name="Walter F."/>
            <person name="Albersmeier A."/>
            <person name="Kalinowski J."/>
            <person name="Ruckert C."/>
        </authorList>
    </citation>
    <scope>NUCLEOTIDE SEQUENCE</scope>
    <source>
        <strain evidence="5">JCM 4335</strain>
    </source>
</reference>
<protein>
    <submittedName>
        <fullName evidence="5">ATP-dependent helicase</fullName>
    </submittedName>
</protein>
<gene>
    <name evidence="5" type="ORF">GCM10010249_17410</name>
</gene>